<proteinExistence type="predicted"/>
<dbReference type="Proteomes" id="UP000438429">
    <property type="component" value="Unassembled WGS sequence"/>
</dbReference>
<sequence>MESGSCVSTDGALTHKPATLLGIPSSLIPPLIRILPPILIRSLRSFLPSFLVTFCPRRKRKASGRLDLQSSVGKKGETIVSQTEGCEKGTGNGSFPNNRAIWPQTRLQQTSEELWNRILYFPPPGDKRERREEENRPGHVTVPVGLSGIPGIGSEVWVLLAAVSFNSVEKQKAGCVTVD</sequence>
<organism evidence="1 2">
    <name type="scientific">Scophthalmus maximus</name>
    <name type="common">Turbot</name>
    <name type="synonym">Psetta maxima</name>
    <dbReference type="NCBI Taxonomy" id="52904"/>
    <lineage>
        <taxon>Eukaryota</taxon>
        <taxon>Metazoa</taxon>
        <taxon>Chordata</taxon>
        <taxon>Craniata</taxon>
        <taxon>Vertebrata</taxon>
        <taxon>Euteleostomi</taxon>
        <taxon>Actinopterygii</taxon>
        <taxon>Neopterygii</taxon>
        <taxon>Teleostei</taxon>
        <taxon>Neoteleostei</taxon>
        <taxon>Acanthomorphata</taxon>
        <taxon>Carangaria</taxon>
        <taxon>Pleuronectiformes</taxon>
        <taxon>Pleuronectoidei</taxon>
        <taxon>Scophthalmidae</taxon>
        <taxon>Scophthalmus</taxon>
    </lineage>
</organism>
<dbReference type="AlphaFoldDB" id="A0A6A4RJM3"/>
<reference evidence="1 2" key="1">
    <citation type="submission" date="2019-06" db="EMBL/GenBank/DDBJ databases">
        <title>Draft genomes of female and male turbot (Scophthalmus maximus).</title>
        <authorList>
            <person name="Xu H."/>
            <person name="Xu X.-W."/>
            <person name="Shao C."/>
            <person name="Chen S."/>
        </authorList>
    </citation>
    <scope>NUCLEOTIDE SEQUENCE [LARGE SCALE GENOMIC DNA]</scope>
    <source>
        <strain evidence="1">Ysfricsl-2016a</strain>
        <tissue evidence="1">Blood</tissue>
    </source>
</reference>
<accession>A0A6A4RJM3</accession>
<evidence type="ECO:0000313" key="1">
    <source>
        <dbReference type="EMBL" id="KAF0022656.1"/>
    </source>
</evidence>
<comment type="caution">
    <text evidence="1">The sequence shown here is derived from an EMBL/GenBank/DDBJ whole genome shotgun (WGS) entry which is preliminary data.</text>
</comment>
<dbReference type="EMBL" id="VEVO01000024">
    <property type="protein sequence ID" value="KAF0022656.1"/>
    <property type="molecule type" value="Genomic_DNA"/>
</dbReference>
<protein>
    <submittedName>
        <fullName evidence="1">Uncharacterized protein</fullName>
    </submittedName>
</protein>
<gene>
    <name evidence="1" type="ORF">F2P81_025048</name>
</gene>
<name>A0A6A4RJM3_SCOMX</name>
<evidence type="ECO:0000313" key="2">
    <source>
        <dbReference type="Proteomes" id="UP000438429"/>
    </source>
</evidence>